<keyword evidence="1" id="KW-1133">Transmembrane helix</keyword>
<organism evidence="2 3">
    <name type="scientific">Spongiactinospora rosea</name>
    <dbReference type="NCBI Taxonomy" id="2248750"/>
    <lineage>
        <taxon>Bacteria</taxon>
        <taxon>Bacillati</taxon>
        <taxon>Actinomycetota</taxon>
        <taxon>Actinomycetes</taxon>
        <taxon>Streptosporangiales</taxon>
        <taxon>Streptosporangiaceae</taxon>
        <taxon>Spongiactinospora</taxon>
    </lineage>
</organism>
<dbReference type="EMBL" id="QMEY01000003">
    <property type="protein sequence ID" value="RBQ20561.1"/>
    <property type="molecule type" value="Genomic_DNA"/>
</dbReference>
<dbReference type="RefSeq" id="WP_113980757.1">
    <property type="nucleotide sequence ID" value="NZ_QMEY01000003.1"/>
</dbReference>
<name>A0A366M2Y7_9ACTN</name>
<accession>A0A366M2Y7</accession>
<keyword evidence="1" id="KW-0472">Membrane</keyword>
<evidence type="ECO:0000256" key="1">
    <source>
        <dbReference type="SAM" id="Phobius"/>
    </source>
</evidence>
<gene>
    <name evidence="2" type="ORF">DP939_11860</name>
</gene>
<evidence type="ECO:0000313" key="3">
    <source>
        <dbReference type="Proteomes" id="UP000253303"/>
    </source>
</evidence>
<keyword evidence="3" id="KW-1185">Reference proteome</keyword>
<protein>
    <submittedName>
        <fullName evidence="2">Uncharacterized protein</fullName>
    </submittedName>
</protein>
<dbReference type="AlphaFoldDB" id="A0A366M2Y7"/>
<proteinExistence type="predicted"/>
<evidence type="ECO:0000313" key="2">
    <source>
        <dbReference type="EMBL" id="RBQ20561.1"/>
    </source>
</evidence>
<comment type="caution">
    <text evidence="2">The sequence shown here is derived from an EMBL/GenBank/DDBJ whole genome shotgun (WGS) entry which is preliminary data.</text>
</comment>
<feature type="transmembrane region" description="Helical" evidence="1">
    <location>
        <begin position="34"/>
        <end position="55"/>
    </location>
</feature>
<keyword evidence="1" id="KW-0812">Transmembrane</keyword>
<reference evidence="2 3" key="1">
    <citation type="submission" date="2018-06" db="EMBL/GenBank/DDBJ databases">
        <title>Sphaerisporangium craniellae sp. nov., isolated from a marine sponge in the South China Sea.</title>
        <authorList>
            <person name="Li L."/>
        </authorList>
    </citation>
    <scope>NUCLEOTIDE SEQUENCE [LARGE SCALE GENOMIC DNA]</scope>
    <source>
        <strain evidence="2 3">LHW63015</strain>
    </source>
</reference>
<dbReference type="Proteomes" id="UP000253303">
    <property type="component" value="Unassembled WGS sequence"/>
</dbReference>
<sequence>MLAVVAAIVFGLGLLLDLVGVSLGAGINATTFMLLGLLLLALHQAGVGTAGVRSWGGNWRSRTRR</sequence>